<proteinExistence type="predicted"/>
<accession>A0A166SLJ2</accession>
<dbReference type="EMBL" id="KV417498">
    <property type="protein sequence ID" value="KZP29589.1"/>
    <property type="molecule type" value="Genomic_DNA"/>
</dbReference>
<reference evidence="1" key="1">
    <citation type="journal article" date="2016" name="Mol. Biol. Evol.">
        <title>Comparative Genomics of Early-Diverging Mushroom-Forming Fungi Provides Insights into the Origins of Lignocellulose Decay Capabilities.</title>
        <authorList>
            <person name="Nagy L.G."/>
            <person name="Riley R."/>
            <person name="Tritt A."/>
            <person name="Adam C."/>
            <person name="Daum C."/>
            <person name="Floudas D."/>
            <person name="Sun H."/>
            <person name="Yadav J.S."/>
            <person name="Pangilinan J."/>
            <person name="Larsson K.H."/>
            <person name="Matsuura K."/>
            <person name="Barry K."/>
            <person name="Labutti K."/>
            <person name="Kuo R."/>
            <person name="Ohm R.A."/>
            <person name="Bhattacharya S.S."/>
            <person name="Shirouzu T."/>
            <person name="Yoshinaga Y."/>
            <person name="Martin F.M."/>
            <person name="Grigoriev I.V."/>
            <person name="Hibbett D.S."/>
        </authorList>
    </citation>
    <scope>NUCLEOTIDE SEQUENCE [LARGE SCALE GENOMIC DNA]</scope>
    <source>
        <strain evidence="1">CBS 109695</strain>
    </source>
</reference>
<gene>
    <name evidence="1" type="ORF">FIBSPDRAFT_988903</name>
</gene>
<dbReference type="AlphaFoldDB" id="A0A166SLJ2"/>
<protein>
    <submittedName>
        <fullName evidence="1">Uncharacterized protein</fullName>
    </submittedName>
</protein>
<name>A0A166SLJ2_9AGAM</name>
<evidence type="ECO:0000313" key="1">
    <source>
        <dbReference type="EMBL" id="KZP29589.1"/>
    </source>
</evidence>
<organism evidence="1">
    <name type="scientific">Athelia psychrophila</name>
    <dbReference type="NCBI Taxonomy" id="1759441"/>
    <lineage>
        <taxon>Eukaryota</taxon>
        <taxon>Fungi</taxon>
        <taxon>Dikarya</taxon>
        <taxon>Basidiomycota</taxon>
        <taxon>Agaricomycotina</taxon>
        <taxon>Agaricomycetes</taxon>
        <taxon>Agaricomycetidae</taxon>
        <taxon>Atheliales</taxon>
        <taxon>Atheliaceae</taxon>
        <taxon>Athelia</taxon>
    </lineage>
</organism>
<sequence>MHPRTLIEHPRTISCSGEVLPGDMTPRPLGKIPYPHLARTDCTGPSLDRELKTARTRFLTPTLAYLHVKFCSRLSPNSRLESTKPQTPVHCDSRLTHILFYRNCFNPTPSGRKLLSELNRITSSRA</sequence>